<accession>A0ABV7DXA9</accession>
<dbReference type="InterPro" id="IPR021273">
    <property type="entry name" value="DUF2852"/>
</dbReference>
<name>A0ABV7DXA9_9RHOB</name>
<evidence type="ECO:0000313" key="3">
    <source>
        <dbReference type="EMBL" id="MFC3087203.1"/>
    </source>
</evidence>
<protein>
    <submittedName>
        <fullName evidence="3">DUF2852 domain-containing protein</fullName>
    </submittedName>
</protein>
<dbReference type="EMBL" id="JBHRSM010000024">
    <property type="protein sequence ID" value="MFC3087203.1"/>
    <property type="molecule type" value="Genomic_DNA"/>
</dbReference>
<feature type="region of interest" description="Disordered" evidence="1">
    <location>
        <begin position="67"/>
        <end position="87"/>
    </location>
</feature>
<reference evidence="4" key="1">
    <citation type="journal article" date="2019" name="Int. J. Syst. Evol. Microbiol.">
        <title>The Global Catalogue of Microorganisms (GCM) 10K type strain sequencing project: providing services to taxonomists for standard genome sequencing and annotation.</title>
        <authorList>
            <consortium name="The Broad Institute Genomics Platform"/>
            <consortium name="The Broad Institute Genome Sequencing Center for Infectious Disease"/>
            <person name="Wu L."/>
            <person name="Ma J."/>
        </authorList>
    </citation>
    <scope>NUCLEOTIDE SEQUENCE [LARGE SCALE GENOMIC DNA]</scope>
    <source>
        <strain evidence="4">KCTC 62102</strain>
    </source>
</reference>
<proteinExistence type="predicted"/>
<organism evidence="3 4">
    <name type="scientific">Tabrizicola soli</name>
    <dbReference type="NCBI Taxonomy" id="2185115"/>
    <lineage>
        <taxon>Bacteria</taxon>
        <taxon>Pseudomonadati</taxon>
        <taxon>Pseudomonadota</taxon>
        <taxon>Alphaproteobacteria</taxon>
        <taxon>Rhodobacterales</taxon>
        <taxon>Paracoccaceae</taxon>
        <taxon>Tabrizicola</taxon>
    </lineage>
</organism>
<feature type="compositionally biased region" description="Basic and acidic residues" evidence="1">
    <location>
        <begin position="141"/>
        <end position="152"/>
    </location>
</feature>
<evidence type="ECO:0000313" key="4">
    <source>
        <dbReference type="Proteomes" id="UP001595445"/>
    </source>
</evidence>
<feature type="region of interest" description="Disordered" evidence="1">
    <location>
        <begin position="124"/>
        <end position="152"/>
    </location>
</feature>
<dbReference type="Pfam" id="PF11014">
    <property type="entry name" value="DUF2852"/>
    <property type="match status" value="1"/>
</dbReference>
<evidence type="ECO:0000256" key="1">
    <source>
        <dbReference type="SAM" id="MobiDB-lite"/>
    </source>
</evidence>
<evidence type="ECO:0000256" key="2">
    <source>
        <dbReference type="SAM" id="Phobius"/>
    </source>
</evidence>
<keyword evidence="2" id="KW-1133">Transmembrane helix</keyword>
<comment type="caution">
    <text evidence="3">The sequence shown here is derived from an EMBL/GenBank/DDBJ whole genome shotgun (WGS) entry which is preliminary data.</text>
</comment>
<sequence length="152" mass="17269">MYTTTDTARPGGIRNAFRRGEAWLDQRGKWAWIALMILGFIVNPLLGLAVLAYMIWGKQMFARTCGQRRQHDQSWGRRSAQSTGNSAFDSYKADALRRLEEEQAAFESFLQRLRNSKDKTEFDAFMDERARANAPGSGAEPKAEADNRPGEY</sequence>
<gene>
    <name evidence="3" type="ORF">ACFOD6_14210</name>
</gene>
<dbReference type="RefSeq" id="WP_197642931.1">
    <property type="nucleotide sequence ID" value="NZ_JAEACP010000007.1"/>
</dbReference>
<keyword evidence="2" id="KW-0812">Transmembrane</keyword>
<feature type="transmembrane region" description="Helical" evidence="2">
    <location>
        <begin position="30"/>
        <end position="56"/>
    </location>
</feature>
<dbReference type="Proteomes" id="UP001595445">
    <property type="component" value="Unassembled WGS sequence"/>
</dbReference>
<keyword evidence="4" id="KW-1185">Reference proteome</keyword>
<keyword evidence="2" id="KW-0472">Membrane</keyword>